<evidence type="ECO:0000259" key="2">
    <source>
        <dbReference type="Pfam" id="PF00535"/>
    </source>
</evidence>
<dbReference type="RefSeq" id="WP_139363704.1">
    <property type="nucleotide sequence ID" value="NZ_MTSD02000064.1"/>
</dbReference>
<dbReference type="CDD" id="cd02511">
    <property type="entry name" value="Beta4Glucosyltransferase"/>
    <property type="match status" value="1"/>
</dbReference>
<dbReference type="PANTHER" id="PTHR43630">
    <property type="entry name" value="POLY-BETA-1,6-N-ACETYL-D-GLUCOSAMINE SYNTHASE"/>
    <property type="match status" value="1"/>
</dbReference>
<reference evidence="3" key="1">
    <citation type="submission" date="2017-02" db="EMBL/GenBank/DDBJ databases">
        <title>Draft Genome Sequence of the Salt Water Bacterium Oceanospirillum linum ATCC 11336.</title>
        <authorList>
            <person name="Trachtenberg A.M."/>
            <person name="Carney J.G."/>
            <person name="Linnane J.D."/>
            <person name="Rheaume B.A."/>
            <person name="Pitts N.L."/>
            <person name="Mykles D.L."/>
            <person name="Maclea K.S."/>
        </authorList>
    </citation>
    <scope>NUCLEOTIDE SEQUENCE [LARGE SCALE GENOMIC DNA]</scope>
    <source>
        <strain evidence="3">ATCC 11336</strain>
    </source>
</reference>
<evidence type="ECO:0000256" key="1">
    <source>
        <dbReference type="ARBA" id="ARBA00038494"/>
    </source>
</evidence>
<dbReference type="PANTHER" id="PTHR43630:SF2">
    <property type="entry name" value="GLYCOSYLTRANSFERASE"/>
    <property type="match status" value="1"/>
</dbReference>
<feature type="domain" description="Glycosyltransferase 2-like" evidence="2">
    <location>
        <begin position="7"/>
        <end position="94"/>
    </location>
</feature>
<dbReference type="InterPro" id="IPR001173">
    <property type="entry name" value="Glyco_trans_2-like"/>
</dbReference>
<comment type="similarity">
    <text evidence="1">Belongs to the glycosyltransferase 2 family. WaaE/KdtX subfamily.</text>
</comment>
<dbReference type="Pfam" id="PF00535">
    <property type="entry name" value="Glycos_transf_2"/>
    <property type="match status" value="1"/>
</dbReference>
<dbReference type="GO" id="GO:0016740">
    <property type="term" value="F:transferase activity"/>
    <property type="evidence" value="ECO:0007669"/>
    <property type="project" value="UniProtKB-KW"/>
</dbReference>
<dbReference type="AlphaFoldDB" id="A0A1T1H7J5"/>
<dbReference type="Proteomes" id="UP000190064">
    <property type="component" value="Unassembled WGS sequence"/>
</dbReference>
<keyword evidence="4" id="KW-1185">Reference proteome</keyword>
<dbReference type="InterPro" id="IPR029044">
    <property type="entry name" value="Nucleotide-diphossugar_trans"/>
</dbReference>
<organism evidence="3 4">
    <name type="scientific">Oceanospirillum linum</name>
    <dbReference type="NCBI Taxonomy" id="966"/>
    <lineage>
        <taxon>Bacteria</taxon>
        <taxon>Pseudomonadati</taxon>
        <taxon>Pseudomonadota</taxon>
        <taxon>Gammaproteobacteria</taxon>
        <taxon>Oceanospirillales</taxon>
        <taxon>Oceanospirillaceae</taxon>
        <taxon>Oceanospirillum</taxon>
    </lineage>
</organism>
<gene>
    <name evidence="3" type="ORF">BTA35_0216650</name>
</gene>
<evidence type="ECO:0000313" key="4">
    <source>
        <dbReference type="Proteomes" id="UP000190064"/>
    </source>
</evidence>
<protein>
    <submittedName>
        <fullName evidence="3">Glycosyltransferase</fullName>
    </submittedName>
</protein>
<comment type="caution">
    <text evidence="3">The sequence shown here is derived from an EMBL/GenBank/DDBJ whole genome shotgun (WGS) entry which is preliminary data.</text>
</comment>
<feature type="non-terminal residue" evidence="3">
    <location>
        <position position="101"/>
    </location>
</feature>
<dbReference type="STRING" id="966.BTA35_0216650"/>
<dbReference type="Gene3D" id="3.90.550.10">
    <property type="entry name" value="Spore Coat Polysaccharide Biosynthesis Protein SpsA, Chain A"/>
    <property type="match status" value="1"/>
</dbReference>
<accession>A0A1T1H7J5</accession>
<dbReference type="EMBL" id="MTSD02000064">
    <property type="protein sequence ID" value="OOV85818.1"/>
    <property type="molecule type" value="Genomic_DNA"/>
</dbReference>
<name>A0A1T1H7J5_OCELI</name>
<dbReference type="SUPFAM" id="SSF53448">
    <property type="entry name" value="Nucleotide-diphospho-sugar transferases"/>
    <property type="match status" value="1"/>
</dbReference>
<sequence>MPTIAAVLIVKNEEKNLAACLESVKWVDQIIVVDSGSTDKTAEIAAQYRAEFYSHNDWQGFGIQRQRAESYVKTDWIFVIDADERVTPELKNSLQDCIKAE</sequence>
<evidence type="ECO:0000313" key="3">
    <source>
        <dbReference type="EMBL" id="OOV85818.1"/>
    </source>
</evidence>
<proteinExistence type="inferred from homology"/>